<evidence type="ECO:0000313" key="3">
    <source>
        <dbReference type="Proteomes" id="UP000193240"/>
    </source>
</evidence>
<accession>A0A1Y2LSE0</accession>
<organism evidence="2 3">
    <name type="scientific">Epicoccum nigrum</name>
    <name type="common">Soil fungus</name>
    <name type="synonym">Epicoccum purpurascens</name>
    <dbReference type="NCBI Taxonomy" id="105696"/>
    <lineage>
        <taxon>Eukaryota</taxon>
        <taxon>Fungi</taxon>
        <taxon>Dikarya</taxon>
        <taxon>Ascomycota</taxon>
        <taxon>Pezizomycotina</taxon>
        <taxon>Dothideomycetes</taxon>
        <taxon>Pleosporomycetidae</taxon>
        <taxon>Pleosporales</taxon>
        <taxon>Pleosporineae</taxon>
        <taxon>Didymellaceae</taxon>
        <taxon>Epicoccum</taxon>
    </lineage>
</organism>
<keyword evidence="1" id="KW-0812">Transmembrane</keyword>
<proteinExistence type="predicted"/>
<keyword evidence="1" id="KW-1133">Transmembrane helix</keyword>
<dbReference type="AlphaFoldDB" id="A0A1Y2LSE0"/>
<protein>
    <recommendedName>
        <fullName evidence="4">MARVEL domain-containing protein</fullName>
    </recommendedName>
</protein>
<dbReference type="Proteomes" id="UP000193240">
    <property type="component" value="Unassembled WGS sequence"/>
</dbReference>
<name>A0A1Y2LSE0_EPING</name>
<dbReference type="OMA" id="RTAWAHD"/>
<feature type="transmembrane region" description="Helical" evidence="1">
    <location>
        <begin position="170"/>
        <end position="194"/>
    </location>
</feature>
<feature type="transmembrane region" description="Helical" evidence="1">
    <location>
        <begin position="138"/>
        <end position="158"/>
    </location>
</feature>
<evidence type="ECO:0000256" key="1">
    <source>
        <dbReference type="SAM" id="Phobius"/>
    </source>
</evidence>
<gene>
    <name evidence="2" type="ORF">B5807_08601</name>
</gene>
<evidence type="ECO:0008006" key="4">
    <source>
        <dbReference type="Google" id="ProtNLM"/>
    </source>
</evidence>
<evidence type="ECO:0000313" key="2">
    <source>
        <dbReference type="EMBL" id="OSS46499.1"/>
    </source>
</evidence>
<dbReference type="EMBL" id="KZ107851">
    <property type="protein sequence ID" value="OSS46499.1"/>
    <property type="molecule type" value="Genomic_DNA"/>
</dbReference>
<dbReference type="InParanoid" id="A0A1Y2LSE0"/>
<feature type="transmembrane region" description="Helical" evidence="1">
    <location>
        <begin position="238"/>
        <end position="260"/>
    </location>
</feature>
<feature type="transmembrane region" description="Helical" evidence="1">
    <location>
        <begin position="81"/>
        <end position="103"/>
    </location>
</feature>
<reference evidence="2 3" key="1">
    <citation type="journal article" date="2017" name="Genome Announc.">
        <title>Genome sequence of the saprophytic ascomycete Epicoccum nigrum ICMP 19927 strain isolated from New Zealand.</title>
        <authorList>
            <person name="Fokin M."/>
            <person name="Fleetwood D."/>
            <person name="Weir B.S."/>
            <person name="Villas-Boas S.G."/>
        </authorList>
    </citation>
    <scope>NUCLEOTIDE SEQUENCE [LARGE SCALE GENOMIC DNA]</scope>
    <source>
        <strain evidence="2 3">ICMP 19927</strain>
    </source>
</reference>
<dbReference type="STRING" id="105696.A0A1Y2LSE0"/>
<keyword evidence="3" id="KW-1185">Reference proteome</keyword>
<dbReference type="PANTHER" id="PTHR42069">
    <property type="entry name" value="HYPHAL ANASTAMOSIS-8 PROTEIN"/>
    <property type="match status" value="1"/>
</dbReference>
<sequence length="284" mass="31879">MAANSYYNTPEQQQHLLAYASPISDQFSQPPTPLKPLHLPMQFAPQTSHQYKPVSYEKQDNLQHALLEDAHLKSRIRRFRVLSRILSTLISIGVLIPITMTVVKFLQTRTTYRTITHPDGTTTTRTAWAHDSKLWPTYAYFGVAVVSTVLNFATIFSYRAGVRRANSVSYVTSLFSWAVMLANVVVWSVAAGVYRNEKDKHGKSNDLWGWTCSPLAQAIQKEFAGEVDFNRYCNVQSASWYVGLAQAGAAVLTVVIYLLVARRRKSKRKVETLSTSTSTIGLAL</sequence>
<keyword evidence="1" id="KW-0472">Membrane</keyword>
<dbReference type="PANTHER" id="PTHR42069:SF1">
    <property type="entry name" value="MARVEL DOMAIN-CONTAINING PROTEIN"/>
    <property type="match status" value="1"/>
</dbReference>